<dbReference type="SUPFAM" id="SSF46785">
    <property type="entry name" value="Winged helix' DNA-binding domain"/>
    <property type="match status" value="1"/>
</dbReference>
<dbReference type="InterPro" id="IPR036388">
    <property type="entry name" value="WH-like_DNA-bd_sf"/>
</dbReference>
<accession>A0A511N1B7</accession>
<reference evidence="1 2" key="1">
    <citation type="submission" date="2019-07" db="EMBL/GenBank/DDBJ databases">
        <title>Whole genome shotgun sequence of Deinococcus cellulosilyticus NBRC 106333.</title>
        <authorList>
            <person name="Hosoyama A."/>
            <person name="Uohara A."/>
            <person name="Ohji S."/>
            <person name="Ichikawa N."/>
        </authorList>
    </citation>
    <scope>NUCLEOTIDE SEQUENCE [LARGE SCALE GENOMIC DNA]</scope>
    <source>
        <strain evidence="1 2">NBRC 106333</strain>
    </source>
</reference>
<organism evidence="1 2">
    <name type="scientific">Deinococcus cellulosilyticus (strain DSM 18568 / NBRC 106333 / KACC 11606 / 5516J-15)</name>
    <dbReference type="NCBI Taxonomy" id="1223518"/>
    <lineage>
        <taxon>Bacteria</taxon>
        <taxon>Thermotogati</taxon>
        <taxon>Deinococcota</taxon>
        <taxon>Deinococci</taxon>
        <taxon>Deinococcales</taxon>
        <taxon>Deinococcaceae</taxon>
        <taxon>Deinococcus</taxon>
    </lineage>
</organism>
<proteinExistence type="predicted"/>
<evidence type="ECO:0000313" key="1">
    <source>
        <dbReference type="EMBL" id="GEM46248.1"/>
    </source>
</evidence>
<dbReference type="AlphaFoldDB" id="A0A511N1B7"/>
<sequence>MTPQDWLTIQDEAAAAFLVSPEGTRFFQPFLAQECTIKELTQLLGCTTLQAYRAVENMEKLGLIRLVGRIPRRGKPLKVYRSVADHVFVPFKYAPHHSFEDLMVSRDNTWRDQLFQGLAHQIYQAEREDGRDLGLRFMRHEGVVYVVQALGSGQDGSPGLMSRFRGQDAPAVRDDWRLLSLTRAQAKALQQDMQELLEKYSHQDRGEGANYVLRMALAPHRES</sequence>
<keyword evidence="2" id="KW-1185">Reference proteome</keyword>
<name>A0A511N1B7_DEIC1</name>
<dbReference type="OrthoDB" id="66712at2"/>
<dbReference type="Gene3D" id="1.10.10.10">
    <property type="entry name" value="Winged helix-like DNA-binding domain superfamily/Winged helix DNA-binding domain"/>
    <property type="match status" value="1"/>
</dbReference>
<gene>
    <name evidence="1" type="ORF">DC3_18830</name>
</gene>
<evidence type="ECO:0000313" key="2">
    <source>
        <dbReference type="Proteomes" id="UP000321306"/>
    </source>
</evidence>
<dbReference type="Proteomes" id="UP000321306">
    <property type="component" value="Unassembled WGS sequence"/>
</dbReference>
<dbReference type="InterPro" id="IPR036390">
    <property type="entry name" value="WH_DNA-bd_sf"/>
</dbReference>
<protein>
    <submittedName>
        <fullName evidence="1">Uncharacterized protein</fullName>
    </submittedName>
</protein>
<comment type="caution">
    <text evidence="1">The sequence shown here is derived from an EMBL/GenBank/DDBJ whole genome shotgun (WGS) entry which is preliminary data.</text>
</comment>
<dbReference type="EMBL" id="BJXB01000007">
    <property type="protein sequence ID" value="GEM46248.1"/>
    <property type="molecule type" value="Genomic_DNA"/>
</dbReference>
<dbReference type="RefSeq" id="WP_146884070.1">
    <property type="nucleotide sequence ID" value="NZ_BJXB01000007.1"/>
</dbReference>